<feature type="compositionally biased region" description="Acidic residues" evidence="1">
    <location>
        <begin position="404"/>
        <end position="429"/>
    </location>
</feature>
<sequence>MASNNGEQQRSQAAPHQPVVNPRSAAQWPQSGNNLHRAIRTNIILAQGPQYNAPSPLSPPLYMNCQPHPNPTLAQANHAAAFAGLVGQQQTPAIQARSMLPPPLPQPRLAPHNQLHSWAAGRFFPVQLDRIYNLFPVMSQNHPRGSQDLSMAPPDFFNNYWAYEPRWDLDLDQLRALVASHDRVAQQAPAQQVQPAQHALAQQVQSDQAVLVPQTPPAIPTWRLLYQVSPFEWGLAEVLQVLSDRFDTTQFMPSWEANHRQLPDRAVSGSLQNNSICTVCTYAMNMVDRCVQCQVNFFEREGKLRGILWMSQVYGMWKERIAGEDLPLRQKEVFLLELTMRLNWLNERQQFIWKESLRIMREAEMKHPWHCICQGGSMYELATNSPEGTMDEAEVTVEFHSTEEESQAEEEFSDWSTAEEDQQETDTME</sequence>
<name>A0A2J6PEA9_9HELO</name>
<organism evidence="2 3">
    <name type="scientific">Hyaloscypha hepaticicola</name>
    <dbReference type="NCBI Taxonomy" id="2082293"/>
    <lineage>
        <taxon>Eukaryota</taxon>
        <taxon>Fungi</taxon>
        <taxon>Dikarya</taxon>
        <taxon>Ascomycota</taxon>
        <taxon>Pezizomycotina</taxon>
        <taxon>Leotiomycetes</taxon>
        <taxon>Helotiales</taxon>
        <taxon>Hyaloscyphaceae</taxon>
        <taxon>Hyaloscypha</taxon>
    </lineage>
</organism>
<dbReference type="AlphaFoldDB" id="A0A2J6PEA9"/>
<dbReference type="EMBL" id="KZ613552">
    <property type="protein sequence ID" value="PMD12368.1"/>
    <property type="molecule type" value="Genomic_DNA"/>
</dbReference>
<feature type="region of interest" description="Disordered" evidence="1">
    <location>
        <begin position="397"/>
        <end position="429"/>
    </location>
</feature>
<evidence type="ECO:0000313" key="2">
    <source>
        <dbReference type="EMBL" id="PMD12368.1"/>
    </source>
</evidence>
<proteinExistence type="predicted"/>
<feature type="compositionally biased region" description="Polar residues" evidence="1">
    <location>
        <begin position="1"/>
        <end position="14"/>
    </location>
</feature>
<protein>
    <submittedName>
        <fullName evidence="2">Uncharacterized protein</fullName>
    </submittedName>
</protein>
<accession>A0A2J6PEA9</accession>
<dbReference type="OrthoDB" id="10374934at2759"/>
<evidence type="ECO:0000313" key="3">
    <source>
        <dbReference type="Proteomes" id="UP000235672"/>
    </source>
</evidence>
<gene>
    <name evidence="2" type="ORF">NA56DRAFT_740716</name>
</gene>
<dbReference type="Proteomes" id="UP000235672">
    <property type="component" value="Unassembled WGS sequence"/>
</dbReference>
<evidence type="ECO:0000256" key="1">
    <source>
        <dbReference type="SAM" id="MobiDB-lite"/>
    </source>
</evidence>
<reference evidence="2 3" key="1">
    <citation type="submission" date="2016-05" db="EMBL/GenBank/DDBJ databases">
        <title>A degradative enzymes factory behind the ericoid mycorrhizal symbiosis.</title>
        <authorList>
            <consortium name="DOE Joint Genome Institute"/>
            <person name="Martino E."/>
            <person name="Morin E."/>
            <person name="Grelet G."/>
            <person name="Kuo A."/>
            <person name="Kohler A."/>
            <person name="Daghino S."/>
            <person name="Barry K."/>
            <person name="Choi C."/>
            <person name="Cichocki N."/>
            <person name="Clum A."/>
            <person name="Copeland A."/>
            <person name="Hainaut M."/>
            <person name="Haridas S."/>
            <person name="Labutti K."/>
            <person name="Lindquist E."/>
            <person name="Lipzen A."/>
            <person name="Khouja H.-R."/>
            <person name="Murat C."/>
            <person name="Ohm R."/>
            <person name="Olson A."/>
            <person name="Spatafora J."/>
            <person name="Veneault-Fourrey C."/>
            <person name="Henrissat B."/>
            <person name="Grigoriev I."/>
            <person name="Martin F."/>
            <person name="Perotto S."/>
        </authorList>
    </citation>
    <scope>NUCLEOTIDE SEQUENCE [LARGE SCALE GENOMIC DNA]</scope>
    <source>
        <strain evidence="2 3">UAMH 7357</strain>
    </source>
</reference>
<feature type="region of interest" description="Disordered" evidence="1">
    <location>
        <begin position="1"/>
        <end position="31"/>
    </location>
</feature>
<keyword evidence="3" id="KW-1185">Reference proteome</keyword>